<organism evidence="2 3">
    <name type="scientific">Ascochyta lentis</name>
    <dbReference type="NCBI Taxonomy" id="205686"/>
    <lineage>
        <taxon>Eukaryota</taxon>
        <taxon>Fungi</taxon>
        <taxon>Dikarya</taxon>
        <taxon>Ascomycota</taxon>
        <taxon>Pezizomycotina</taxon>
        <taxon>Dothideomycetes</taxon>
        <taxon>Pleosporomycetidae</taxon>
        <taxon>Pleosporales</taxon>
        <taxon>Pleosporineae</taxon>
        <taxon>Didymellaceae</taxon>
        <taxon>Ascochyta</taxon>
    </lineage>
</organism>
<sequence>MIVRNNRPFASSAKTFTSNPRDKQLPGGASPDAHFTELECLAMEGGSSNLDAMQGPREPTASSTVKGVMSTYFNMNPTIFAETVLKAESRMHARLRASEDALHNMTVLG</sequence>
<feature type="region of interest" description="Disordered" evidence="1">
    <location>
        <begin position="1"/>
        <end position="32"/>
    </location>
</feature>
<feature type="compositionally biased region" description="Polar residues" evidence="1">
    <location>
        <begin position="8"/>
        <end position="19"/>
    </location>
</feature>
<reference evidence="2" key="2">
    <citation type="submission" date="2020-09" db="EMBL/GenBank/DDBJ databases">
        <title>Reference genome assembly for Australian Ascochyta lentis isolate Al4.</title>
        <authorList>
            <person name="Lee R.C."/>
            <person name="Farfan-Caceres L.M."/>
            <person name="Debler J.W."/>
            <person name="Williams A.H."/>
            <person name="Henares B.M."/>
        </authorList>
    </citation>
    <scope>NUCLEOTIDE SEQUENCE</scope>
    <source>
        <strain evidence="2">Al4</strain>
    </source>
</reference>
<dbReference type="Proteomes" id="UP000651452">
    <property type="component" value="Unassembled WGS sequence"/>
</dbReference>
<reference evidence="2" key="1">
    <citation type="submission" date="2018-12" db="EMBL/GenBank/DDBJ databases">
        <authorList>
            <person name="Syme R.A."/>
            <person name="Farfan-Caceres L."/>
            <person name="Lichtenzveig J."/>
        </authorList>
    </citation>
    <scope>NUCLEOTIDE SEQUENCE</scope>
    <source>
        <strain evidence="2">Al4</strain>
    </source>
</reference>
<evidence type="ECO:0000256" key="1">
    <source>
        <dbReference type="SAM" id="MobiDB-lite"/>
    </source>
</evidence>
<proteinExistence type="predicted"/>
<comment type="caution">
    <text evidence="2">The sequence shown here is derived from an EMBL/GenBank/DDBJ whole genome shotgun (WGS) entry which is preliminary data.</text>
</comment>
<evidence type="ECO:0000313" key="2">
    <source>
        <dbReference type="EMBL" id="KAF9693718.1"/>
    </source>
</evidence>
<dbReference type="EMBL" id="RZGK01000015">
    <property type="protein sequence ID" value="KAF9693718.1"/>
    <property type="molecule type" value="Genomic_DNA"/>
</dbReference>
<dbReference type="AlphaFoldDB" id="A0A8H7IZ07"/>
<gene>
    <name evidence="2" type="ORF">EKO04_008463</name>
</gene>
<accession>A0A8H7IZ07</accession>
<protein>
    <submittedName>
        <fullName evidence="2">Uncharacterized protein</fullName>
    </submittedName>
</protein>
<keyword evidence="3" id="KW-1185">Reference proteome</keyword>
<name>A0A8H7IZ07_9PLEO</name>
<evidence type="ECO:0000313" key="3">
    <source>
        <dbReference type="Proteomes" id="UP000651452"/>
    </source>
</evidence>